<dbReference type="GeneID" id="19309979"/>
<dbReference type="OrthoDB" id="2678431at2759"/>
<evidence type="ECO:0000313" key="4">
    <source>
        <dbReference type="Proteomes" id="UP000030669"/>
    </source>
</evidence>
<dbReference type="KEGG" id="gtr:GLOTRDRAFT_97236"/>
<dbReference type="HOGENOM" id="CLU_027892_0_0_1"/>
<accession>S7PRT7</accession>
<feature type="compositionally biased region" description="Low complexity" evidence="1">
    <location>
        <begin position="248"/>
        <end position="257"/>
    </location>
</feature>
<dbReference type="EMBL" id="KB469364">
    <property type="protein sequence ID" value="EPQ50093.1"/>
    <property type="molecule type" value="Genomic_DNA"/>
</dbReference>
<reference evidence="3 4" key="1">
    <citation type="journal article" date="2012" name="Science">
        <title>The Paleozoic origin of enzymatic lignin decomposition reconstructed from 31 fungal genomes.</title>
        <authorList>
            <person name="Floudas D."/>
            <person name="Binder M."/>
            <person name="Riley R."/>
            <person name="Barry K."/>
            <person name="Blanchette R.A."/>
            <person name="Henrissat B."/>
            <person name="Martinez A.T."/>
            <person name="Otillar R."/>
            <person name="Spatafora J.W."/>
            <person name="Yadav J.S."/>
            <person name="Aerts A."/>
            <person name="Benoit I."/>
            <person name="Boyd A."/>
            <person name="Carlson A."/>
            <person name="Copeland A."/>
            <person name="Coutinho P.M."/>
            <person name="de Vries R.P."/>
            <person name="Ferreira P."/>
            <person name="Findley K."/>
            <person name="Foster B."/>
            <person name="Gaskell J."/>
            <person name="Glotzer D."/>
            <person name="Gorecki P."/>
            <person name="Heitman J."/>
            <person name="Hesse C."/>
            <person name="Hori C."/>
            <person name="Igarashi K."/>
            <person name="Jurgens J.A."/>
            <person name="Kallen N."/>
            <person name="Kersten P."/>
            <person name="Kohler A."/>
            <person name="Kuees U."/>
            <person name="Kumar T.K.A."/>
            <person name="Kuo A."/>
            <person name="LaButti K."/>
            <person name="Larrondo L.F."/>
            <person name="Lindquist E."/>
            <person name="Ling A."/>
            <person name="Lombard V."/>
            <person name="Lucas S."/>
            <person name="Lundell T."/>
            <person name="Martin R."/>
            <person name="McLaughlin D.J."/>
            <person name="Morgenstern I."/>
            <person name="Morin E."/>
            <person name="Murat C."/>
            <person name="Nagy L.G."/>
            <person name="Nolan M."/>
            <person name="Ohm R.A."/>
            <person name="Patyshakuliyeva A."/>
            <person name="Rokas A."/>
            <person name="Ruiz-Duenas F.J."/>
            <person name="Sabat G."/>
            <person name="Salamov A."/>
            <person name="Samejima M."/>
            <person name="Schmutz J."/>
            <person name="Slot J.C."/>
            <person name="St John F."/>
            <person name="Stenlid J."/>
            <person name="Sun H."/>
            <person name="Sun S."/>
            <person name="Syed K."/>
            <person name="Tsang A."/>
            <person name="Wiebenga A."/>
            <person name="Young D."/>
            <person name="Pisabarro A."/>
            <person name="Eastwood D.C."/>
            <person name="Martin F."/>
            <person name="Cullen D."/>
            <person name="Grigoriev I.V."/>
            <person name="Hibbett D.S."/>
        </authorList>
    </citation>
    <scope>NUCLEOTIDE SEQUENCE [LARGE SCALE GENOMIC DNA]</scope>
    <source>
        <strain evidence="3 4">ATCC 11539</strain>
    </source>
</reference>
<dbReference type="SUPFAM" id="SSF68906">
    <property type="entry name" value="SAP domain"/>
    <property type="match status" value="1"/>
</dbReference>
<dbReference type="PROSITE" id="PS50800">
    <property type="entry name" value="SAP"/>
    <property type="match status" value="1"/>
</dbReference>
<dbReference type="RefSeq" id="XP_007871453.1">
    <property type="nucleotide sequence ID" value="XM_007873262.1"/>
</dbReference>
<dbReference type="Proteomes" id="UP000030669">
    <property type="component" value="Unassembled WGS sequence"/>
</dbReference>
<feature type="domain" description="SAP" evidence="2">
    <location>
        <begin position="35"/>
        <end position="69"/>
    </location>
</feature>
<name>S7PRT7_GLOTA</name>
<dbReference type="eggNOG" id="ENOG502QZ10">
    <property type="taxonomic scope" value="Eukaryota"/>
</dbReference>
<dbReference type="SMART" id="SM00513">
    <property type="entry name" value="SAP"/>
    <property type="match status" value="1"/>
</dbReference>
<dbReference type="AlphaFoldDB" id="S7PRT7"/>
<evidence type="ECO:0000313" key="3">
    <source>
        <dbReference type="EMBL" id="EPQ50093.1"/>
    </source>
</evidence>
<sequence>MVRVQQSVIREALQLPRAGQTLKEGEDFDLVEYEISAMNKAQLQDLLESYGLTKSGNKGDLQERLRAFAKEPQEFWKAHLLQPRAARSRGQRTGSSANSGSALRIASTFGAGSSEITYRSRRGVDRPQRQLKDDEIMSYDDFARHALALHRSSADHASVQPGDSTVDGLDSMASSAGTSISHSSDDNVPMRRVERQLSRAVQKLDALEYRLSEPAAFGWMSQPSQPFTSSSSSAMNRQAQAAQPIPESQAATVSATTSAIHVPPTAMHAPSAVMAGTNAIWSRTLAVPREAIPPENLVVLVLREGDEVWFDKTTVPDPPGRIFSNDISRLFQEWNSSYLSNALVLNGRGIPVRLWPEVYKSRKGIKTGAWDTIKTVWGNWKVRIGVVNEIRIETHHVKQFIVEERQRFTTDDEFWAVYRRPDGTRLYYQQILDQLQQNRMERDHIDAEAARAYFGGDLDHPAAEGAFRYVKSGHSRLYTKDGKVAEKWREWLEQRWAHAENWQFTQGG</sequence>
<dbReference type="OMA" id="REAMIHR"/>
<dbReference type="Gene3D" id="1.10.720.30">
    <property type="entry name" value="SAP domain"/>
    <property type="match status" value="1"/>
</dbReference>
<evidence type="ECO:0000256" key="1">
    <source>
        <dbReference type="SAM" id="MobiDB-lite"/>
    </source>
</evidence>
<dbReference type="Pfam" id="PF02037">
    <property type="entry name" value="SAP"/>
    <property type="match status" value="1"/>
</dbReference>
<feature type="region of interest" description="Disordered" evidence="1">
    <location>
        <begin position="152"/>
        <end position="189"/>
    </location>
</feature>
<evidence type="ECO:0000259" key="2">
    <source>
        <dbReference type="PROSITE" id="PS50800"/>
    </source>
</evidence>
<dbReference type="InterPro" id="IPR003034">
    <property type="entry name" value="SAP_dom"/>
</dbReference>
<protein>
    <recommendedName>
        <fullName evidence="2">SAP domain-containing protein</fullName>
    </recommendedName>
</protein>
<feature type="compositionally biased region" description="Low complexity" evidence="1">
    <location>
        <begin position="221"/>
        <end position="233"/>
    </location>
</feature>
<keyword evidence="4" id="KW-1185">Reference proteome</keyword>
<gene>
    <name evidence="3" type="ORF">GLOTRDRAFT_97236</name>
</gene>
<feature type="compositionally biased region" description="Low complexity" evidence="1">
    <location>
        <begin position="171"/>
        <end position="182"/>
    </location>
</feature>
<proteinExistence type="predicted"/>
<feature type="region of interest" description="Disordered" evidence="1">
    <location>
        <begin position="221"/>
        <end position="257"/>
    </location>
</feature>
<organism evidence="3 4">
    <name type="scientific">Gloeophyllum trabeum (strain ATCC 11539 / FP-39264 / Madison 617)</name>
    <name type="common">Brown rot fungus</name>
    <dbReference type="NCBI Taxonomy" id="670483"/>
    <lineage>
        <taxon>Eukaryota</taxon>
        <taxon>Fungi</taxon>
        <taxon>Dikarya</taxon>
        <taxon>Basidiomycota</taxon>
        <taxon>Agaricomycotina</taxon>
        <taxon>Agaricomycetes</taxon>
        <taxon>Gloeophyllales</taxon>
        <taxon>Gloeophyllaceae</taxon>
        <taxon>Gloeophyllum</taxon>
    </lineage>
</organism>
<dbReference type="InterPro" id="IPR036361">
    <property type="entry name" value="SAP_dom_sf"/>
</dbReference>